<dbReference type="EMBL" id="CAJNXB010000041">
    <property type="protein sequence ID" value="CAF2997997.1"/>
    <property type="molecule type" value="Genomic_DNA"/>
</dbReference>
<dbReference type="OrthoDB" id="5317056at2759"/>
<dbReference type="InterPro" id="IPR011050">
    <property type="entry name" value="Pectin_lyase_fold/virulence"/>
</dbReference>
<comment type="caution">
    <text evidence="1">The sequence shown here is derived from an EMBL/GenBank/DDBJ whole genome shotgun (WGS) entry which is preliminary data.</text>
</comment>
<evidence type="ECO:0000313" key="2">
    <source>
        <dbReference type="Proteomes" id="UP000663825"/>
    </source>
</evidence>
<dbReference type="Proteomes" id="UP000663825">
    <property type="component" value="Unassembled WGS sequence"/>
</dbReference>
<sequence length="373" mass="41138">MVHNGYPDLTTDFGTTPPTHLFTADDQRQPDVYDYYKPTLNIITPRTDTLTKTGPNWPTTLTTSDLIVIDRREVDATNAVEIRDNIGPVTFEDFTIFSSPTLGFAGRYCRDLVTFRRVTLRPGPKPVGATQPRLFSTSADAINFVQCRQGPLIENCEISHQDDDSLNVHGYFFRITSVLSTTSFQFTYPGSASAFLNPMQAGDTIRLHAAGNFNVIGTAVFASASVVGTIGGVTTYQVNLSATPTTPLAINLWFDIPQLNCPGFIVRDSYFHDHRARGLRIMANNGLVERNRFENLTKCAISIGPELGQWREAGWVDNIIVRDNILVNIGVDVNLSARGIITPGAISVFVHTDRNSTPYPTGNSNITLEDNFI</sequence>
<evidence type="ECO:0008006" key="3">
    <source>
        <dbReference type="Google" id="ProtNLM"/>
    </source>
</evidence>
<gene>
    <name evidence="1" type="ORF">TIS948_LOCUS1311</name>
</gene>
<organism evidence="1 2">
    <name type="scientific">Rotaria socialis</name>
    <dbReference type="NCBI Taxonomy" id="392032"/>
    <lineage>
        <taxon>Eukaryota</taxon>
        <taxon>Metazoa</taxon>
        <taxon>Spiralia</taxon>
        <taxon>Gnathifera</taxon>
        <taxon>Rotifera</taxon>
        <taxon>Eurotatoria</taxon>
        <taxon>Bdelloidea</taxon>
        <taxon>Philodinida</taxon>
        <taxon>Philodinidae</taxon>
        <taxon>Rotaria</taxon>
    </lineage>
</organism>
<protein>
    <recommendedName>
        <fullName evidence="3">Right handed beta helix domain-containing protein</fullName>
    </recommendedName>
</protein>
<dbReference type="SUPFAM" id="SSF51126">
    <property type="entry name" value="Pectin lyase-like"/>
    <property type="match status" value="1"/>
</dbReference>
<dbReference type="AlphaFoldDB" id="A0A817KG99"/>
<name>A0A817KG99_9BILA</name>
<evidence type="ECO:0000313" key="1">
    <source>
        <dbReference type="EMBL" id="CAF2997997.1"/>
    </source>
</evidence>
<accession>A0A817KG99</accession>
<proteinExistence type="predicted"/>
<reference evidence="1" key="1">
    <citation type="submission" date="2021-02" db="EMBL/GenBank/DDBJ databases">
        <authorList>
            <person name="Nowell W R."/>
        </authorList>
    </citation>
    <scope>NUCLEOTIDE SEQUENCE</scope>
</reference>